<sequence length="51" mass="5888">MRRLLRISFGWSPSSSRLKESSLVERRRGLWFLVGRDTRPSGQSLLEAAKL</sequence>
<comment type="caution">
    <text evidence="1">The sequence shown here is derived from an EMBL/GenBank/DDBJ whole genome shotgun (WGS) entry which is preliminary data.</text>
</comment>
<reference evidence="2" key="1">
    <citation type="submission" date="2016-06" db="EMBL/GenBank/DDBJ databases">
        <title>Parallel loss of symbiosis genes in relatives of nitrogen-fixing non-legume Parasponia.</title>
        <authorList>
            <person name="Van Velzen R."/>
            <person name="Holmer R."/>
            <person name="Bu F."/>
            <person name="Rutten L."/>
            <person name="Van Zeijl A."/>
            <person name="Liu W."/>
            <person name="Santuari L."/>
            <person name="Cao Q."/>
            <person name="Sharma T."/>
            <person name="Shen D."/>
            <person name="Roswanjaya Y."/>
            <person name="Wardhani T."/>
            <person name="Kalhor M.S."/>
            <person name="Jansen J."/>
            <person name="Van den Hoogen J."/>
            <person name="Gungor B."/>
            <person name="Hartog M."/>
            <person name="Hontelez J."/>
            <person name="Verver J."/>
            <person name="Yang W.-C."/>
            <person name="Schijlen E."/>
            <person name="Repin R."/>
            <person name="Schilthuizen M."/>
            <person name="Schranz E."/>
            <person name="Heidstra R."/>
            <person name="Miyata K."/>
            <person name="Fedorova E."/>
            <person name="Kohlen W."/>
            <person name="Bisseling T."/>
            <person name="Smit S."/>
            <person name="Geurts R."/>
        </authorList>
    </citation>
    <scope>NUCLEOTIDE SEQUENCE [LARGE SCALE GENOMIC DNA]</scope>
    <source>
        <strain evidence="2">cv. RG33-2</strain>
    </source>
</reference>
<keyword evidence="2" id="KW-1185">Reference proteome</keyword>
<accession>A0A2P5E9Z8</accession>
<dbReference type="InParanoid" id="A0A2P5E9Z8"/>
<dbReference type="Proteomes" id="UP000237000">
    <property type="component" value="Unassembled WGS sequence"/>
</dbReference>
<gene>
    <name evidence="1" type="ORF">TorRG33x02_219260</name>
</gene>
<proteinExistence type="predicted"/>
<feature type="non-terminal residue" evidence="1">
    <location>
        <position position="51"/>
    </location>
</feature>
<evidence type="ECO:0000313" key="1">
    <source>
        <dbReference type="EMBL" id="PON82310.1"/>
    </source>
</evidence>
<name>A0A2P5E9Z8_TREOI</name>
<protein>
    <submittedName>
        <fullName evidence="1">Uncharacterized protein</fullName>
    </submittedName>
</protein>
<evidence type="ECO:0000313" key="2">
    <source>
        <dbReference type="Proteomes" id="UP000237000"/>
    </source>
</evidence>
<dbReference type="AlphaFoldDB" id="A0A2P5E9Z8"/>
<organism evidence="1 2">
    <name type="scientific">Trema orientale</name>
    <name type="common">Charcoal tree</name>
    <name type="synonym">Celtis orientalis</name>
    <dbReference type="NCBI Taxonomy" id="63057"/>
    <lineage>
        <taxon>Eukaryota</taxon>
        <taxon>Viridiplantae</taxon>
        <taxon>Streptophyta</taxon>
        <taxon>Embryophyta</taxon>
        <taxon>Tracheophyta</taxon>
        <taxon>Spermatophyta</taxon>
        <taxon>Magnoliopsida</taxon>
        <taxon>eudicotyledons</taxon>
        <taxon>Gunneridae</taxon>
        <taxon>Pentapetalae</taxon>
        <taxon>rosids</taxon>
        <taxon>fabids</taxon>
        <taxon>Rosales</taxon>
        <taxon>Cannabaceae</taxon>
        <taxon>Trema</taxon>
    </lineage>
</organism>
<dbReference type="EMBL" id="JXTC01000197">
    <property type="protein sequence ID" value="PON82310.1"/>
    <property type="molecule type" value="Genomic_DNA"/>
</dbReference>